<dbReference type="Proteomes" id="UP000332933">
    <property type="component" value="Unassembled WGS sequence"/>
</dbReference>
<sequence>MGQYSDDMATLGRYAGYYKGVQSGMAAVAWRLGGIPLTPMAVLGTNVGLCTVGLIGAYLSVKLYMPETSESAYHDVETPAEGKGASLMH</sequence>
<keyword evidence="1" id="KW-1133">Transmembrane helix</keyword>
<dbReference type="EMBL" id="CAADRA010005550">
    <property type="protein sequence ID" value="VFT91031.1"/>
    <property type="molecule type" value="Genomic_DNA"/>
</dbReference>
<dbReference type="OrthoDB" id="196103at2759"/>
<evidence type="ECO:0000313" key="3">
    <source>
        <dbReference type="EMBL" id="VFT91031.1"/>
    </source>
</evidence>
<organism evidence="3 4">
    <name type="scientific">Aphanomyces stellatus</name>
    <dbReference type="NCBI Taxonomy" id="120398"/>
    <lineage>
        <taxon>Eukaryota</taxon>
        <taxon>Sar</taxon>
        <taxon>Stramenopiles</taxon>
        <taxon>Oomycota</taxon>
        <taxon>Saprolegniomycetes</taxon>
        <taxon>Saprolegniales</taxon>
        <taxon>Verrucalvaceae</taxon>
        <taxon>Aphanomyces</taxon>
    </lineage>
</organism>
<gene>
    <name evidence="3" type="primary">Aste57867_14206</name>
    <name evidence="2" type="ORF">As57867_014155</name>
    <name evidence="3" type="ORF">ASTE57867_14206</name>
</gene>
<reference evidence="3 4" key="1">
    <citation type="submission" date="2019-03" db="EMBL/GenBank/DDBJ databases">
        <authorList>
            <person name="Gaulin E."/>
            <person name="Dumas B."/>
        </authorList>
    </citation>
    <scope>NUCLEOTIDE SEQUENCE [LARGE SCALE GENOMIC DNA]</scope>
    <source>
        <strain evidence="3">CBS 568.67</strain>
    </source>
</reference>
<keyword evidence="1" id="KW-0472">Membrane</keyword>
<accession>A0A485L0Y0</accession>
<evidence type="ECO:0000256" key="1">
    <source>
        <dbReference type="SAM" id="Phobius"/>
    </source>
</evidence>
<evidence type="ECO:0000313" key="2">
    <source>
        <dbReference type="EMBL" id="KAF0694951.1"/>
    </source>
</evidence>
<protein>
    <submittedName>
        <fullName evidence="3">Aste57867_14206 protein</fullName>
    </submittedName>
</protein>
<evidence type="ECO:0000313" key="4">
    <source>
        <dbReference type="Proteomes" id="UP000332933"/>
    </source>
</evidence>
<feature type="transmembrane region" description="Helical" evidence="1">
    <location>
        <begin position="40"/>
        <end position="61"/>
    </location>
</feature>
<proteinExistence type="predicted"/>
<keyword evidence="4" id="KW-1185">Reference proteome</keyword>
<dbReference type="AlphaFoldDB" id="A0A485L0Y0"/>
<dbReference type="EMBL" id="VJMH01005529">
    <property type="protein sequence ID" value="KAF0694951.1"/>
    <property type="molecule type" value="Genomic_DNA"/>
</dbReference>
<reference evidence="2" key="2">
    <citation type="submission" date="2019-06" db="EMBL/GenBank/DDBJ databases">
        <title>Genomics analysis of Aphanomyces spp. identifies a new class of oomycete effector associated with host adaptation.</title>
        <authorList>
            <person name="Gaulin E."/>
        </authorList>
    </citation>
    <scope>NUCLEOTIDE SEQUENCE</scope>
    <source>
        <strain evidence="2">CBS 578.67</strain>
    </source>
</reference>
<keyword evidence="1" id="KW-0812">Transmembrane</keyword>
<name>A0A485L0Y0_9STRA</name>